<dbReference type="RefSeq" id="WP_258788438.1">
    <property type="nucleotide sequence ID" value="NZ_JANUGQ010000012.1"/>
</dbReference>
<gene>
    <name evidence="1" type="ORF">NX801_16320</name>
</gene>
<protein>
    <submittedName>
        <fullName evidence="1">Uncharacterized protein</fullName>
    </submittedName>
</protein>
<keyword evidence="2" id="KW-1185">Reference proteome</keyword>
<dbReference type="Proteomes" id="UP001431313">
    <property type="component" value="Unassembled WGS sequence"/>
</dbReference>
<evidence type="ECO:0000313" key="2">
    <source>
        <dbReference type="Proteomes" id="UP001431313"/>
    </source>
</evidence>
<comment type="caution">
    <text evidence="1">The sequence shown here is derived from an EMBL/GenBank/DDBJ whole genome shotgun (WGS) entry which is preliminary data.</text>
</comment>
<organism evidence="1 2">
    <name type="scientific">Streptomyces pyxinae</name>
    <dbReference type="NCBI Taxonomy" id="2970734"/>
    <lineage>
        <taxon>Bacteria</taxon>
        <taxon>Bacillati</taxon>
        <taxon>Actinomycetota</taxon>
        <taxon>Actinomycetes</taxon>
        <taxon>Kitasatosporales</taxon>
        <taxon>Streptomycetaceae</taxon>
        <taxon>Streptomyces</taxon>
    </lineage>
</organism>
<accession>A0ABT2CIF1</accession>
<reference evidence="1" key="1">
    <citation type="submission" date="2022-08" db="EMBL/GenBank/DDBJ databases">
        <authorList>
            <person name="Somphong A."/>
            <person name="Phongsopitanun W."/>
        </authorList>
    </citation>
    <scope>NUCLEOTIDE SEQUENCE</scope>
    <source>
        <strain evidence="1">LP05-1</strain>
    </source>
</reference>
<name>A0ABT2CIF1_9ACTN</name>
<evidence type="ECO:0000313" key="1">
    <source>
        <dbReference type="EMBL" id="MCS0637199.1"/>
    </source>
</evidence>
<sequence length="60" mass="6784">MTSSPREPDARASLSPLGRQLVRDIAKDFVRAYKEGRADHYPAWCVEAYAEGVWNRSKSS</sequence>
<proteinExistence type="predicted"/>
<dbReference type="EMBL" id="JANUGQ010000012">
    <property type="protein sequence ID" value="MCS0637199.1"/>
    <property type="molecule type" value="Genomic_DNA"/>
</dbReference>